<dbReference type="PANTHER" id="PTHR35369:SF2">
    <property type="entry name" value="BLR3025 PROTEIN"/>
    <property type="match status" value="1"/>
</dbReference>
<accession>A0ABU0J6B2</accession>
<keyword evidence="1" id="KW-0227">DNA damage</keyword>
<evidence type="ECO:0000313" key="4">
    <source>
        <dbReference type="Proteomes" id="UP001242480"/>
    </source>
</evidence>
<evidence type="ECO:0000313" key="3">
    <source>
        <dbReference type="EMBL" id="MDQ0469794.1"/>
    </source>
</evidence>
<dbReference type="EMBL" id="JAUSVX010000004">
    <property type="protein sequence ID" value="MDQ0469794.1"/>
    <property type="molecule type" value="Genomic_DNA"/>
</dbReference>
<dbReference type="SUPFAM" id="SSF56672">
    <property type="entry name" value="DNA/RNA polymerases"/>
    <property type="match status" value="1"/>
</dbReference>
<dbReference type="Proteomes" id="UP001242480">
    <property type="component" value="Unassembled WGS sequence"/>
</dbReference>
<dbReference type="InterPro" id="IPR043502">
    <property type="entry name" value="DNA/RNA_pol_sf"/>
</dbReference>
<evidence type="ECO:0000256" key="1">
    <source>
        <dbReference type="ARBA" id="ARBA00022763"/>
    </source>
</evidence>
<gene>
    <name evidence="3" type="ORF">QO011_002810</name>
</gene>
<dbReference type="InterPro" id="IPR050356">
    <property type="entry name" value="SulA_CellDiv_inhibitor"/>
</dbReference>
<sequence>MARIVSVWLPRWPILRFLAAQRSMPHEAEAVDDTRPFVLFVEGPGGGLIAAVNRAAAAEGLAPGDRLADARARCGPLQVRPADPAADDAALRRLALWATRYAPTVAVWGEAEGADGLFIDISGAEHLFGGEAGLSADLAERLHRLGLPARLAVADTPGAAWALARFARSARTLLPSGGEAAALAPLPVAALRLPAQTRQPLQRLGFKRVGDLLDQPRAPFAARFEKALLLRLDQALGHAPEALVPVTPPPLYRAQRQLLEPVLAQAAVVIVARRLMADLAPQLARGGVGARTLQLALYRVDGAVRLIDIGLAVPTRDPAHVARLVDLKLDRLGPAVDAGFGFEAFALSVTQAEPMAERQASFATAAATDRWERRTALVDGLRQRLGPHSVAVPAPVASHRPERSEAMVDIGADCPAWPAPDPSRLRPILLLAAPEPADVVALLPDGPPRRLRWRGASHAIARLQGPERIANEWWRQAASPPPSALDEQTRDYFLAEDEAGRRLWLFREVGHAAPPRWFVHGLFA</sequence>
<dbReference type="CDD" id="cd03468">
    <property type="entry name" value="PolY_like"/>
    <property type="match status" value="1"/>
</dbReference>
<proteinExistence type="predicted"/>
<organism evidence="3 4">
    <name type="scientific">Labrys wisconsinensis</name>
    <dbReference type="NCBI Taxonomy" id="425677"/>
    <lineage>
        <taxon>Bacteria</taxon>
        <taxon>Pseudomonadati</taxon>
        <taxon>Pseudomonadota</taxon>
        <taxon>Alphaproteobacteria</taxon>
        <taxon>Hyphomicrobiales</taxon>
        <taxon>Xanthobacteraceae</taxon>
        <taxon>Labrys</taxon>
    </lineage>
</organism>
<comment type="caution">
    <text evidence="3">The sequence shown here is derived from an EMBL/GenBank/DDBJ whole genome shotgun (WGS) entry which is preliminary data.</text>
</comment>
<reference evidence="3 4" key="1">
    <citation type="submission" date="2023-07" db="EMBL/GenBank/DDBJ databases">
        <title>Genomic Encyclopedia of Type Strains, Phase IV (KMG-IV): sequencing the most valuable type-strain genomes for metagenomic binning, comparative biology and taxonomic classification.</title>
        <authorList>
            <person name="Goeker M."/>
        </authorList>
    </citation>
    <scope>NUCLEOTIDE SEQUENCE [LARGE SCALE GENOMIC DNA]</scope>
    <source>
        <strain evidence="3 4">DSM 19619</strain>
    </source>
</reference>
<dbReference type="InterPro" id="IPR001126">
    <property type="entry name" value="UmuC"/>
</dbReference>
<dbReference type="RefSeq" id="WP_307272857.1">
    <property type="nucleotide sequence ID" value="NZ_JAUSVX010000004.1"/>
</dbReference>
<protein>
    <submittedName>
        <fullName evidence="3">Protein ImuB</fullName>
    </submittedName>
</protein>
<dbReference type="Pfam" id="PF00817">
    <property type="entry name" value="IMS"/>
    <property type="match status" value="1"/>
</dbReference>
<feature type="domain" description="UmuC" evidence="2">
    <location>
        <begin position="38"/>
        <end position="163"/>
    </location>
</feature>
<dbReference type="PANTHER" id="PTHR35369">
    <property type="entry name" value="BLR3025 PROTEIN-RELATED"/>
    <property type="match status" value="1"/>
</dbReference>
<name>A0ABU0J6B2_9HYPH</name>
<evidence type="ECO:0000259" key="2">
    <source>
        <dbReference type="Pfam" id="PF00817"/>
    </source>
</evidence>
<keyword evidence="4" id="KW-1185">Reference proteome</keyword>